<dbReference type="AlphaFoldDB" id="A0A7M1XIH0"/>
<name>A0A7M1XIH0_9SPIR</name>
<proteinExistence type="predicted"/>
<dbReference type="Gene3D" id="3.20.20.80">
    <property type="entry name" value="Glycosidases"/>
    <property type="match status" value="1"/>
</dbReference>
<dbReference type="KEGG" id="trc:DYE49_01165"/>
<evidence type="ECO:0000313" key="3">
    <source>
        <dbReference type="Proteomes" id="UP000593591"/>
    </source>
</evidence>
<accession>A0A7M1XIH0</accession>
<organism evidence="2 3">
    <name type="scientific">Treponema rectale</name>
    <dbReference type="NCBI Taxonomy" id="744512"/>
    <lineage>
        <taxon>Bacteria</taxon>
        <taxon>Pseudomonadati</taxon>
        <taxon>Spirochaetota</taxon>
        <taxon>Spirochaetia</taxon>
        <taxon>Spirochaetales</taxon>
        <taxon>Treponemataceae</taxon>
        <taxon>Treponema</taxon>
    </lineage>
</organism>
<sequence length="425" mass="49552">MRKEFLNQIIYQIFVRNYSKEGNLKAVSNSLDTIISHGADILYLMPIQPIGVLGRKGSKGSPYSIMDYNLIDEEQGSEDDLIELCHLVHQKGKKIILDMVFNHTSRDSLLSKTHPEYFYKNKNGNFANKIGNWDDVIDLDHTNRQLEDYLIDVLRRYERYGIDGFRFDVASFLPPSFYQKARKALKEDTIFLGECIDNPFLLYTKSVGFPAYSNTELALAGIDIFYPYASFTPLREYMETKQSKYLEQYKYALALEEGSLPEGKYITRTIENHDRERIASFSEKENFTRQLLLLSFFTMGPAFVYMGEEYKLTHKPDLFEKDVISKEIKDQDYYSYYLKLVSLKKREKNLSMLASLVLDSPEHTLLLKNTFREDQEEYALLNFLEKEQTFNLPNGTYLNLLNGEKLEMKNGSLTCKEPHWLAKLS</sequence>
<gene>
    <name evidence="2" type="ORF">DYE49_01165</name>
</gene>
<dbReference type="SMART" id="SM00642">
    <property type="entry name" value="Aamy"/>
    <property type="match status" value="1"/>
</dbReference>
<dbReference type="EMBL" id="CP031517">
    <property type="protein sequence ID" value="QOS39137.1"/>
    <property type="molecule type" value="Genomic_DNA"/>
</dbReference>
<dbReference type="InterPro" id="IPR006047">
    <property type="entry name" value="GH13_cat_dom"/>
</dbReference>
<feature type="domain" description="Glycosyl hydrolase family 13 catalytic" evidence="1">
    <location>
        <begin position="8"/>
        <end position="344"/>
    </location>
</feature>
<evidence type="ECO:0000313" key="2">
    <source>
        <dbReference type="EMBL" id="QOS39137.1"/>
    </source>
</evidence>
<reference evidence="2 3" key="1">
    <citation type="submission" date="2018-08" db="EMBL/GenBank/DDBJ databases">
        <title>The first complete genome of Treponema rectale (CHPAT), a commensal spirochete of the bovine rectum.</title>
        <authorList>
            <person name="Staton G.J."/>
            <person name="Clegg S.R."/>
            <person name="Carter S.D."/>
            <person name="Radford A.D."/>
            <person name="Darby A."/>
            <person name="Hall N."/>
            <person name="Birtles R.J."/>
            <person name="Evans N.J."/>
        </authorList>
    </citation>
    <scope>NUCLEOTIDE SEQUENCE [LARGE SCALE GENOMIC DNA]</scope>
    <source>
        <strain evidence="2 3">CHPA</strain>
    </source>
</reference>
<protein>
    <recommendedName>
        <fullName evidence="1">Glycosyl hydrolase family 13 catalytic domain-containing protein</fullName>
    </recommendedName>
</protein>
<dbReference type="Pfam" id="PF00128">
    <property type="entry name" value="Alpha-amylase"/>
    <property type="match status" value="1"/>
</dbReference>
<dbReference type="SUPFAM" id="SSF51445">
    <property type="entry name" value="(Trans)glycosidases"/>
    <property type="match status" value="1"/>
</dbReference>
<dbReference type="GO" id="GO:0005975">
    <property type="term" value="P:carbohydrate metabolic process"/>
    <property type="evidence" value="ECO:0007669"/>
    <property type="project" value="InterPro"/>
</dbReference>
<evidence type="ECO:0000259" key="1">
    <source>
        <dbReference type="SMART" id="SM00642"/>
    </source>
</evidence>
<dbReference type="InterPro" id="IPR017853">
    <property type="entry name" value="GH"/>
</dbReference>
<dbReference type="Proteomes" id="UP000593591">
    <property type="component" value="Chromosome"/>
</dbReference>
<dbReference type="PANTHER" id="PTHR10357">
    <property type="entry name" value="ALPHA-AMYLASE FAMILY MEMBER"/>
    <property type="match status" value="1"/>
</dbReference>